<dbReference type="PANTHER" id="PTHR48051:SF1">
    <property type="entry name" value="RAS SUPPRESSOR PROTEIN 1"/>
    <property type="match status" value="1"/>
</dbReference>
<dbReference type="EMBL" id="JAANIT010000787">
    <property type="protein sequence ID" value="KAG1544489.1"/>
    <property type="molecule type" value="Genomic_DNA"/>
</dbReference>
<organism evidence="4 5">
    <name type="scientific">Rhizopus oryzae</name>
    <name type="common">Mucormycosis agent</name>
    <name type="synonym">Rhizopus arrhizus var. delemar</name>
    <dbReference type="NCBI Taxonomy" id="64495"/>
    <lineage>
        <taxon>Eukaryota</taxon>
        <taxon>Fungi</taxon>
        <taxon>Fungi incertae sedis</taxon>
        <taxon>Mucoromycota</taxon>
        <taxon>Mucoromycotina</taxon>
        <taxon>Mucoromycetes</taxon>
        <taxon>Mucorales</taxon>
        <taxon>Mucorineae</taxon>
        <taxon>Rhizopodaceae</taxon>
        <taxon>Rhizopus</taxon>
    </lineage>
</organism>
<keyword evidence="1" id="KW-0433">Leucine-rich repeat</keyword>
<reference evidence="4" key="1">
    <citation type="journal article" date="2020" name="Microb. Genom.">
        <title>Genetic diversity of clinical and environmental Mucorales isolates obtained from an investigation of mucormycosis cases among solid organ transplant recipients.</title>
        <authorList>
            <person name="Nguyen M.H."/>
            <person name="Kaul D."/>
            <person name="Muto C."/>
            <person name="Cheng S.J."/>
            <person name="Richter R.A."/>
            <person name="Bruno V.M."/>
            <person name="Liu G."/>
            <person name="Beyhan S."/>
            <person name="Sundermann A.J."/>
            <person name="Mounaud S."/>
            <person name="Pasculle A.W."/>
            <person name="Nierman W.C."/>
            <person name="Driscoll E."/>
            <person name="Cumbie R."/>
            <person name="Clancy C.J."/>
            <person name="Dupont C.L."/>
        </authorList>
    </citation>
    <scope>NUCLEOTIDE SEQUENCE</scope>
    <source>
        <strain evidence="4">GL16</strain>
    </source>
</reference>
<dbReference type="PRINTS" id="PR00019">
    <property type="entry name" value="LEURICHRPT"/>
</dbReference>
<dbReference type="SMART" id="SM00369">
    <property type="entry name" value="LRR_TYP"/>
    <property type="match status" value="6"/>
</dbReference>
<dbReference type="Pfam" id="PF12799">
    <property type="entry name" value="LRR_4"/>
    <property type="match status" value="1"/>
</dbReference>
<feature type="region of interest" description="Disordered" evidence="3">
    <location>
        <begin position="324"/>
        <end position="390"/>
    </location>
</feature>
<dbReference type="InterPro" id="IPR032675">
    <property type="entry name" value="LRR_dom_sf"/>
</dbReference>
<protein>
    <submittedName>
        <fullName evidence="4">Uncharacterized protein</fullName>
    </submittedName>
</protein>
<gene>
    <name evidence="4" type="ORF">G6F51_006031</name>
</gene>
<feature type="compositionally biased region" description="Acidic residues" evidence="3">
    <location>
        <begin position="18"/>
        <end position="35"/>
    </location>
</feature>
<dbReference type="PANTHER" id="PTHR48051">
    <property type="match status" value="1"/>
</dbReference>
<dbReference type="InterPro" id="IPR025875">
    <property type="entry name" value="Leu-rich_rpt_4"/>
</dbReference>
<dbReference type="InterPro" id="IPR050216">
    <property type="entry name" value="LRR_domain-containing"/>
</dbReference>
<dbReference type="InterPro" id="IPR003591">
    <property type="entry name" value="Leu-rich_rpt_typical-subtyp"/>
</dbReference>
<sequence length="539" mass="60929">MYLFGGKRIQGVQLPESLQEESPSDIQSDNDDDNQMTDAALTPKVNSDATSDPLETDELDASCSQVDAIPPSLMKYDHLAHLNLSESNIAFIDPNLYRSYPRLEILILSMNSIQEIPDDMPTYLPHLKVLHLDRNRITSLPDSIGQWNQMQDLKLGSEFGGNLLEEIPETLSEMIELVHLDLSHNRIQTVPFLQDMSQLRHLNLSHNQLRQVPDLFLSRCPRLETVDVSHNQIASLPQGFVDNMLYLSEIKLGVLNLSNNRICILPLELLDQPRIQVFIRGNPLIQLPSGQQQQRTEHRTVEAVTQGYLQAVQRFIQRAIPTSSYSQPVERHATEQDPGTVQEDDISTSLESQIPARSEAEGGLAGTLPDDDGDDQVATGFPSTVWDDTDIDDEHDQPYLIHSLQEIALRNTALFPSSVLSLLPGHLASAIENKTKSCLICKRPYIHEWVSTIQLKRYQGYSSTVSKVKFCSTGCWQRYRENIRERAMQMGNENPQRRALEYVRQQGNPLQPGSIEWIMAAVTASREQDEQMEVMANML</sequence>
<dbReference type="PROSITE" id="PS51450">
    <property type="entry name" value="LRR"/>
    <property type="match status" value="4"/>
</dbReference>
<comment type="caution">
    <text evidence="4">The sequence shown here is derived from an EMBL/GenBank/DDBJ whole genome shotgun (WGS) entry which is preliminary data.</text>
</comment>
<keyword evidence="2" id="KW-0677">Repeat</keyword>
<dbReference type="Pfam" id="PF13855">
    <property type="entry name" value="LRR_8"/>
    <property type="match status" value="1"/>
</dbReference>
<dbReference type="SUPFAM" id="SSF52058">
    <property type="entry name" value="L domain-like"/>
    <property type="match status" value="1"/>
</dbReference>
<dbReference type="Gene3D" id="3.80.10.10">
    <property type="entry name" value="Ribonuclease Inhibitor"/>
    <property type="match status" value="2"/>
</dbReference>
<dbReference type="Proteomes" id="UP000717996">
    <property type="component" value="Unassembled WGS sequence"/>
</dbReference>
<evidence type="ECO:0000256" key="3">
    <source>
        <dbReference type="SAM" id="MobiDB-lite"/>
    </source>
</evidence>
<dbReference type="OMA" id="ICLTELM"/>
<proteinExistence type="predicted"/>
<evidence type="ECO:0000313" key="4">
    <source>
        <dbReference type="EMBL" id="KAG1544489.1"/>
    </source>
</evidence>
<evidence type="ECO:0000313" key="5">
    <source>
        <dbReference type="Proteomes" id="UP000717996"/>
    </source>
</evidence>
<dbReference type="GO" id="GO:0005737">
    <property type="term" value="C:cytoplasm"/>
    <property type="evidence" value="ECO:0007669"/>
    <property type="project" value="TreeGrafter"/>
</dbReference>
<accession>A0A9P6YBY6</accession>
<name>A0A9P6YBY6_RHIOR</name>
<dbReference type="InterPro" id="IPR001611">
    <property type="entry name" value="Leu-rich_rpt"/>
</dbReference>
<feature type="region of interest" description="Disordered" evidence="3">
    <location>
        <begin position="1"/>
        <end position="59"/>
    </location>
</feature>
<dbReference type="OrthoDB" id="660555at2759"/>
<evidence type="ECO:0000256" key="1">
    <source>
        <dbReference type="ARBA" id="ARBA00022614"/>
    </source>
</evidence>
<dbReference type="SMART" id="SM00364">
    <property type="entry name" value="LRR_BAC"/>
    <property type="match status" value="3"/>
</dbReference>
<evidence type="ECO:0000256" key="2">
    <source>
        <dbReference type="ARBA" id="ARBA00022737"/>
    </source>
</evidence>
<dbReference type="AlphaFoldDB" id="A0A9P6YBY6"/>